<proteinExistence type="predicted"/>
<evidence type="ECO:0000313" key="1">
    <source>
        <dbReference type="EMBL" id="KAF4851436.1"/>
    </source>
</evidence>
<comment type="caution">
    <text evidence="1">The sequence shown here is derived from an EMBL/GenBank/DDBJ whole genome shotgun (WGS) entry which is preliminary data.</text>
</comment>
<reference evidence="1" key="1">
    <citation type="submission" date="2019-06" db="EMBL/GenBank/DDBJ databases">
        <authorList>
            <person name="Gan P."/>
            <person name="Shirasu K."/>
        </authorList>
    </citation>
    <scope>NUCLEOTIDE SEQUENCE [LARGE SCALE GENOMIC DNA]</scope>
    <source>
        <strain evidence="1">CAD2</strain>
    </source>
</reference>
<organism evidence="1 2">
    <name type="scientific">Colletotrichum siamense</name>
    <name type="common">Anthracnose fungus</name>
    <dbReference type="NCBI Taxonomy" id="690259"/>
    <lineage>
        <taxon>Eukaryota</taxon>
        <taxon>Fungi</taxon>
        <taxon>Dikarya</taxon>
        <taxon>Ascomycota</taxon>
        <taxon>Pezizomycotina</taxon>
        <taxon>Sordariomycetes</taxon>
        <taxon>Hypocreomycetidae</taxon>
        <taxon>Glomerellales</taxon>
        <taxon>Glomerellaceae</taxon>
        <taxon>Colletotrichum</taxon>
        <taxon>Colletotrichum gloeosporioides species complex</taxon>
    </lineage>
</organism>
<name>A0A9P5BSR4_COLSI</name>
<dbReference type="AlphaFoldDB" id="A0A9P5BSR4"/>
<keyword evidence="2" id="KW-1185">Reference proteome</keyword>
<accession>A0A9P5BSR4</accession>
<dbReference type="Proteomes" id="UP000711996">
    <property type="component" value="Unassembled WGS sequence"/>
</dbReference>
<protein>
    <submittedName>
        <fullName evidence="1">Uncharacterized protein</fullName>
    </submittedName>
</protein>
<dbReference type="EMBL" id="QPMT01000042">
    <property type="protein sequence ID" value="KAF4851436.1"/>
    <property type="molecule type" value="Genomic_DNA"/>
</dbReference>
<sequence length="101" mass="11610">MPRFLLQVEESGEAVALVCRLFVVWVFHGPRLRWRETCSLEELLFVGVPWLLRVPQPLSGRRAVVEKPESSNTLTNKRTLWLQPATSPITPLQVKELSQFV</sequence>
<evidence type="ECO:0000313" key="2">
    <source>
        <dbReference type="Proteomes" id="UP000711996"/>
    </source>
</evidence>
<gene>
    <name evidence="1" type="ORF">CGCSCA2_v010977</name>
</gene>